<evidence type="ECO:0000313" key="2">
    <source>
        <dbReference type="Proteomes" id="UP000178681"/>
    </source>
</evidence>
<organism evidence="1 2">
    <name type="scientific">Candidatus Gottesmanbacteria bacterium RIFCSPHIGHO2_01_FULL_42_12</name>
    <dbReference type="NCBI Taxonomy" id="1798377"/>
    <lineage>
        <taxon>Bacteria</taxon>
        <taxon>Candidatus Gottesmaniibacteriota</taxon>
    </lineage>
</organism>
<reference evidence="1 2" key="1">
    <citation type="journal article" date="2016" name="Nat. Commun.">
        <title>Thousands of microbial genomes shed light on interconnected biogeochemical processes in an aquifer system.</title>
        <authorList>
            <person name="Anantharaman K."/>
            <person name="Brown C.T."/>
            <person name="Hug L.A."/>
            <person name="Sharon I."/>
            <person name="Castelle C.J."/>
            <person name="Probst A.J."/>
            <person name="Thomas B.C."/>
            <person name="Singh A."/>
            <person name="Wilkins M.J."/>
            <person name="Karaoz U."/>
            <person name="Brodie E.L."/>
            <person name="Williams K.H."/>
            <person name="Hubbard S.S."/>
            <person name="Banfield J.F."/>
        </authorList>
    </citation>
    <scope>NUCLEOTIDE SEQUENCE [LARGE SCALE GENOMIC DNA]</scope>
</reference>
<evidence type="ECO:0000313" key="1">
    <source>
        <dbReference type="EMBL" id="OGG07402.1"/>
    </source>
</evidence>
<comment type="caution">
    <text evidence="1">The sequence shown here is derived from an EMBL/GenBank/DDBJ whole genome shotgun (WGS) entry which is preliminary data.</text>
</comment>
<proteinExistence type="predicted"/>
<accession>A0A1F5Z5I9</accession>
<dbReference type="STRING" id="1798377.A2872_02955"/>
<protein>
    <recommendedName>
        <fullName evidence="3">Asl1-like glycosyl hydrolase catalytic domain-containing protein</fullName>
    </recommendedName>
</protein>
<gene>
    <name evidence="1" type="ORF">A2872_02955</name>
</gene>
<dbReference type="EMBL" id="MFJG01000006">
    <property type="protein sequence ID" value="OGG07402.1"/>
    <property type="molecule type" value="Genomic_DNA"/>
</dbReference>
<dbReference type="InterPro" id="IPR017853">
    <property type="entry name" value="GH"/>
</dbReference>
<dbReference type="Gene3D" id="3.20.20.80">
    <property type="entry name" value="Glycosidases"/>
    <property type="match status" value="1"/>
</dbReference>
<dbReference type="SUPFAM" id="SSF51445">
    <property type="entry name" value="(Trans)glycosidases"/>
    <property type="match status" value="1"/>
</dbReference>
<sequence length="363" mass="41397">MTLVLMVMFTRPAFAIYDPLSVPNNKFGLHILEPNEIDKAREFVNSTGGEWGYVTIPIRANDRNAEKWLEFMKKSREQKIIPILRIASFPVSSDVNSGSAAHWVAPNDYDLVDFAVFLNELPWPTKNRYVIIYNETNHESEWGGFVYPEEYARILDRAIDIFRQVNRDFFLISAGMDSSQTNIYSYFSVMENTVPGILNKVNGLSFHAYGNPGFTTPPNTYSKVNIASFRFEENYLCRNFSVCNRPIFLTETGWKNAQDWYFENAFGNVWTDQNIVAITPFLLSGGDGPFKEFSFVDENANFKSFAKKIIAFPKIAGRPLITDPPVAKINKFSEIGKLVPGAIPVIEPNIIEKLFNLLRQIFS</sequence>
<name>A0A1F5Z5I9_9BACT</name>
<evidence type="ECO:0008006" key="3">
    <source>
        <dbReference type="Google" id="ProtNLM"/>
    </source>
</evidence>
<dbReference type="AlphaFoldDB" id="A0A1F5Z5I9"/>
<dbReference type="Proteomes" id="UP000178681">
    <property type="component" value="Unassembled WGS sequence"/>
</dbReference>